<feature type="transmembrane region" description="Helical" evidence="8">
    <location>
        <begin position="120"/>
        <end position="137"/>
    </location>
</feature>
<gene>
    <name evidence="10" type="ORF">EDD75_1177</name>
</gene>
<evidence type="ECO:0000313" key="10">
    <source>
        <dbReference type="EMBL" id="RPF46916.1"/>
    </source>
</evidence>
<feature type="transmembrane region" description="Helical" evidence="8">
    <location>
        <begin position="274"/>
        <end position="293"/>
    </location>
</feature>
<name>A0A3N5ANY3_9THEO</name>
<dbReference type="Pfam" id="PF00361">
    <property type="entry name" value="Proton_antipo_M"/>
    <property type="match status" value="1"/>
</dbReference>
<feature type="transmembrane region" description="Helical" evidence="8">
    <location>
        <begin position="188"/>
        <end position="208"/>
    </location>
</feature>
<evidence type="ECO:0000256" key="3">
    <source>
        <dbReference type="ARBA" id="ARBA00022692"/>
    </source>
</evidence>
<dbReference type="Gene3D" id="1.20.5.2700">
    <property type="match status" value="1"/>
</dbReference>
<evidence type="ECO:0000256" key="8">
    <source>
        <dbReference type="SAM" id="Phobius"/>
    </source>
</evidence>
<feature type="transmembrane region" description="Helical" evidence="8">
    <location>
        <begin position="30"/>
        <end position="48"/>
    </location>
</feature>
<feature type="transmembrane region" description="Helical" evidence="8">
    <location>
        <begin position="452"/>
        <end position="475"/>
    </location>
</feature>
<protein>
    <submittedName>
        <fullName evidence="10">Multisubunit sodium/proton antiporter MrpD subunit</fullName>
    </submittedName>
</protein>
<feature type="domain" description="NADH:quinone oxidoreductase/Mrp antiporter transmembrane" evidence="9">
    <location>
        <begin position="113"/>
        <end position="380"/>
    </location>
</feature>
<feature type="transmembrane region" description="Helical" evidence="8">
    <location>
        <begin position="6"/>
        <end position="23"/>
    </location>
</feature>
<feature type="transmembrane region" description="Helical" evidence="8">
    <location>
        <begin position="375"/>
        <end position="398"/>
    </location>
</feature>
<evidence type="ECO:0000256" key="2">
    <source>
        <dbReference type="ARBA" id="ARBA00022475"/>
    </source>
</evidence>
<sequence length="591" mass="65469">MLNSFLHPGLVLIFGAFLTPLLSKRVRSPYAVLLTASALFICLTSSPGHYGSISLFGYEITPLVRVDSLSLLFAYVFCIVGLIGMIYCYHIDDWLQHLAGLMYCGSALGVVFAADILSFYLFWEMLAFSAVLLIWAQRSKQAVKAGYRYIMVHVFSGLMVFAGMMLYITSIGSVEFTNLTRYSNEPFFWLILLGVMLCAAVPPLNAWLPDAYPSATIYGSVFLSAFTTKSAVYALIRAFPGTELLIYFGAIMAIYGVIYATMENNLRRLLSYHIISQVGYMVCGVGLGTAMALDGSSAHAFAHIIYKGLLFMSAGAVIYATGKEKISELGGFYRYSPIVALFFFVGGLSISGLPLTSGFVSKAVTISASAEIHNSFAYLLLNLATTGTFLSIVLKMGYYTFFSEPRTDYRSSPIPANMSIAMAFASALCIVIGCFPGVFYKLLPYPIEYKPYTLQHILDTLGLFAFTGLVFSTFLKKLKPKPVLNLDTDWFYRKVGFVFVRGLNKTVVPAEYNYVGVAYRWLMDRVTIPFGERVSSFEHRVVYPLADLLARRLRILSDVIGIIQNGKIQDYATYMILSLFLVLVAYLIIGG</sequence>
<dbReference type="PANTHER" id="PTHR42682:SF4">
    <property type="entry name" value="NADH-UBIQUINONE_PLASTOQUINONE"/>
    <property type="match status" value="1"/>
</dbReference>
<feature type="transmembrane region" description="Helical" evidence="8">
    <location>
        <begin position="215"/>
        <end position="238"/>
    </location>
</feature>
<feature type="transmembrane region" description="Helical" evidence="8">
    <location>
        <begin position="332"/>
        <end position="355"/>
    </location>
</feature>
<evidence type="ECO:0000256" key="1">
    <source>
        <dbReference type="ARBA" id="ARBA00004651"/>
    </source>
</evidence>
<dbReference type="GO" id="GO:0005886">
    <property type="term" value="C:plasma membrane"/>
    <property type="evidence" value="ECO:0007669"/>
    <property type="project" value="UniProtKB-SubCell"/>
</dbReference>
<dbReference type="GO" id="GO:0016491">
    <property type="term" value="F:oxidoreductase activity"/>
    <property type="evidence" value="ECO:0007669"/>
    <property type="project" value="UniProtKB-KW"/>
</dbReference>
<dbReference type="RefSeq" id="WP_170157741.1">
    <property type="nucleotide sequence ID" value="NZ_RKRE01000002.1"/>
</dbReference>
<evidence type="ECO:0000256" key="5">
    <source>
        <dbReference type="ARBA" id="ARBA00023002"/>
    </source>
</evidence>
<dbReference type="EMBL" id="RKRE01000002">
    <property type="protein sequence ID" value="RPF46916.1"/>
    <property type="molecule type" value="Genomic_DNA"/>
</dbReference>
<evidence type="ECO:0000256" key="7">
    <source>
        <dbReference type="RuleBase" id="RU000320"/>
    </source>
</evidence>
<feature type="transmembrane region" description="Helical" evidence="8">
    <location>
        <begin position="299"/>
        <end position="320"/>
    </location>
</feature>
<accession>A0A3N5ANY3</accession>
<proteinExistence type="predicted"/>
<dbReference type="InterPro" id="IPR052175">
    <property type="entry name" value="ComplexI-like_HydComp"/>
</dbReference>
<feature type="transmembrane region" description="Helical" evidence="8">
    <location>
        <begin position="68"/>
        <end position="87"/>
    </location>
</feature>
<evidence type="ECO:0000259" key="9">
    <source>
        <dbReference type="Pfam" id="PF00361"/>
    </source>
</evidence>
<dbReference type="NCBIfam" id="NF009310">
    <property type="entry name" value="PRK12668.1"/>
    <property type="match status" value="1"/>
</dbReference>
<evidence type="ECO:0000256" key="6">
    <source>
        <dbReference type="ARBA" id="ARBA00023136"/>
    </source>
</evidence>
<comment type="subcellular location">
    <subcellularLocation>
        <location evidence="1">Cell membrane</location>
        <topology evidence="1">Multi-pass membrane protein</topology>
    </subcellularLocation>
    <subcellularLocation>
        <location evidence="7">Membrane</location>
        <topology evidence="7">Multi-pass membrane protein</topology>
    </subcellularLocation>
</comment>
<dbReference type="Proteomes" id="UP000282654">
    <property type="component" value="Unassembled WGS sequence"/>
</dbReference>
<evidence type="ECO:0000256" key="4">
    <source>
        <dbReference type="ARBA" id="ARBA00022989"/>
    </source>
</evidence>
<keyword evidence="4 8" id="KW-1133">Transmembrane helix</keyword>
<reference evidence="10 11" key="1">
    <citation type="submission" date="2018-11" db="EMBL/GenBank/DDBJ databases">
        <title>Genomic Encyclopedia of Type Strains, Phase IV (KMG-IV): sequencing the most valuable type-strain genomes for metagenomic binning, comparative biology and taxonomic classification.</title>
        <authorList>
            <person name="Goeker M."/>
        </authorList>
    </citation>
    <scope>NUCLEOTIDE SEQUENCE [LARGE SCALE GENOMIC DNA]</scope>
    <source>
        <strain evidence="10 11">DSM 102936</strain>
    </source>
</reference>
<feature type="transmembrane region" description="Helical" evidence="8">
    <location>
        <begin position="149"/>
        <end position="168"/>
    </location>
</feature>
<keyword evidence="6 8" id="KW-0472">Membrane</keyword>
<comment type="caution">
    <text evidence="10">The sequence shown here is derived from an EMBL/GenBank/DDBJ whole genome shotgun (WGS) entry which is preliminary data.</text>
</comment>
<feature type="transmembrane region" description="Helical" evidence="8">
    <location>
        <begin position="244"/>
        <end position="262"/>
    </location>
</feature>
<keyword evidence="3 7" id="KW-0812">Transmembrane</keyword>
<keyword evidence="5" id="KW-0560">Oxidoreductase</keyword>
<dbReference type="PANTHER" id="PTHR42682">
    <property type="entry name" value="HYDROGENASE-4 COMPONENT F"/>
    <property type="match status" value="1"/>
</dbReference>
<evidence type="ECO:0000313" key="11">
    <source>
        <dbReference type="Proteomes" id="UP000282654"/>
    </source>
</evidence>
<feature type="transmembrane region" description="Helical" evidence="8">
    <location>
        <begin position="419"/>
        <end position="440"/>
    </location>
</feature>
<dbReference type="AlphaFoldDB" id="A0A3N5ANY3"/>
<dbReference type="PRINTS" id="PR01434">
    <property type="entry name" value="NADHDHGNASE5"/>
</dbReference>
<organism evidence="10 11">
    <name type="scientific">Thermodesulfitimonas autotrophica</name>
    <dbReference type="NCBI Taxonomy" id="1894989"/>
    <lineage>
        <taxon>Bacteria</taxon>
        <taxon>Bacillati</taxon>
        <taxon>Bacillota</taxon>
        <taxon>Clostridia</taxon>
        <taxon>Thermoanaerobacterales</taxon>
        <taxon>Thermoanaerobacteraceae</taxon>
        <taxon>Thermodesulfitimonas</taxon>
    </lineage>
</organism>
<dbReference type="InterPro" id="IPR001750">
    <property type="entry name" value="ND/Mrp_TM"/>
</dbReference>
<feature type="transmembrane region" description="Helical" evidence="8">
    <location>
        <begin position="571"/>
        <end position="589"/>
    </location>
</feature>
<keyword evidence="11" id="KW-1185">Reference proteome</keyword>
<feature type="transmembrane region" description="Helical" evidence="8">
    <location>
        <begin position="94"/>
        <end position="114"/>
    </location>
</feature>
<keyword evidence="2" id="KW-1003">Cell membrane</keyword>